<keyword evidence="3" id="KW-0472">Membrane</keyword>
<feature type="transmembrane region" description="Helical" evidence="3">
    <location>
        <begin position="205"/>
        <end position="226"/>
    </location>
</feature>
<organism evidence="5 6">
    <name type="scientific">Streptococcus ruminantium</name>
    <dbReference type="NCBI Taxonomy" id="1917441"/>
    <lineage>
        <taxon>Bacteria</taxon>
        <taxon>Bacillati</taxon>
        <taxon>Bacillota</taxon>
        <taxon>Bacilli</taxon>
        <taxon>Lactobacillales</taxon>
        <taxon>Streptococcaceae</taxon>
        <taxon>Streptococcus</taxon>
    </lineage>
</organism>
<feature type="coiled-coil region" evidence="2">
    <location>
        <begin position="54"/>
        <end position="116"/>
    </location>
</feature>
<gene>
    <name evidence="5" type="ORF">SR187_5900</name>
</gene>
<dbReference type="PROSITE" id="PS51756">
    <property type="entry name" value="LXG"/>
    <property type="match status" value="1"/>
</dbReference>
<dbReference type="CDD" id="cd20729">
    <property type="entry name" value="PoNe_LXG-like"/>
    <property type="match status" value="1"/>
</dbReference>
<evidence type="ECO:0000313" key="6">
    <source>
        <dbReference type="Proteomes" id="UP000269331"/>
    </source>
</evidence>
<dbReference type="Proteomes" id="UP000269331">
    <property type="component" value="Chromosome"/>
</dbReference>
<evidence type="ECO:0000259" key="4">
    <source>
        <dbReference type="PROSITE" id="PS51756"/>
    </source>
</evidence>
<accession>A0A2Z5TQW3</accession>
<evidence type="ECO:0000256" key="3">
    <source>
        <dbReference type="SAM" id="Phobius"/>
    </source>
</evidence>
<dbReference type="KEGG" id="srq:SR187_5900"/>
<proteinExistence type="inferred from homology"/>
<dbReference type="OrthoDB" id="2234799at2"/>
<evidence type="ECO:0000313" key="5">
    <source>
        <dbReference type="EMBL" id="BBA92785.1"/>
    </source>
</evidence>
<dbReference type="EMBL" id="AP018400">
    <property type="protein sequence ID" value="BBA92785.1"/>
    <property type="molecule type" value="Genomic_DNA"/>
</dbReference>
<name>A0A2Z5TQW3_9STRE</name>
<comment type="similarity">
    <text evidence="1">In the N-terminal section; belongs to the LXG family.</text>
</comment>
<evidence type="ECO:0000256" key="2">
    <source>
        <dbReference type="SAM" id="Coils"/>
    </source>
</evidence>
<protein>
    <recommendedName>
        <fullName evidence="4">LXG domain-containing protein</fullName>
    </recommendedName>
</protein>
<keyword evidence="3" id="KW-1133">Transmembrane helix</keyword>
<keyword evidence="2" id="KW-0175">Coiled coil</keyword>
<reference evidence="5 6" key="1">
    <citation type="journal article" date="2018" name="Genome Biol. Evol.">
        <title>Complete Genome Sequence of Streptococcus ruminantium sp. nov. GUT-187T (=DSM 104980T =JCM 31869T), the Type Strain of S. ruminantium, and Comparison with Genome Sequences of Streptococcus suis Strains.</title>
        <authorList>
            <person name="Tohya M."/>
            <person name="Sekizaki T."/>
            <person name="Miyoshi-Akiyama T."/>
        </authorList>
    </citation>
    <scope>NUCLEOTIDE SEQUENCE [LARGE SCALE GENOMIC DNA]</scope>
    <source>
        <strain evidence="5 6">GUT187T</strain>
    </source>
</reference>
<dbReference type="InterPro" id="IPR006829">
    <property type="entry name" value="LXG_dom"/>
</dbReference>
<evidence type="ECO:0000256" key="1">
    <source>
        <dbReference type="ARBA" id="ARBA00034117"/>
    </source>
</evidence>
<dbReference type="AlphaFoldDB" id="A0A2Z5TQW3"/>
<sequence>MKSYLAEVHYPIILVLGTLMQDYSASLLLYKDGYYNIDNASKAKLPEQNLTTLKSDLEGSRNNLQNQLDLLSTEKAKINDILTYRGMSHTTTIMKYNSLINDLNRLHQSIAQYESQHTMQDLVPFKELLASTKRLLASYGSQSRNVGSYQPGSIGQLQQMQEVAAAYSNAVNHLSNRTDRIRTAQERDAVRWEAIAAEERRNQGVLNFVVGALTVVGGVVAIVATAGAATPLVVAAGATLGTGTALYGYSNMIEAEQDIIYGSLGDTKSFAVNPIRDTIFLGNNQLYHQTGQIFSIGSSIIAPIGQTGSVVKGLAQFGGGALGAWGGGELGYHGAKLLGASDSQANAAKFLSSMAGASAGSSLAGKFSLNKLITKKVPEQAPPYNKEQVLKNLEESRLARESSNFKSSYVKVEKSINQRIELQDELKRRVSDFDYDTASSKQKGNYSEIRTYDNLLNSRSGETSIYVLRRVGRDIPESLDAKLERGIDGIYINESGAGPKVIIDEAKFNKSKLNPYTADGKQMSYEWIKNRIHEDDFANLEDYFRVKQAIDKGNYEAVLSKVNIDGNVSHFRLDMDANIIGTWP</sequence>
<feature type="domain" description="LXG" evidence="4">
    <location>
        <begin position="1"/>
        <end position="180"/>
    </location>
</feature>
<keyword evidence="3" id="KW-0812">Transmembrane</keyword>